<reference evidence="7 8" key="1">
    <citation type="submission" date="2017-06" db="EMBL/GenBank/DDBJ databases">
        <title>Sequencing and comparative analysis of myxobacterial genomes.</title>
        <authorList>
            <person name="Rupp O."/>
            <person name="Goesmann A."/>
            <person name="Sogaard-Andersen L."/>
        </authorList>
    </citation>
    <scope>NUCLEOTIDE SEQUENCE [LARGE SCALE GENOMIC DNA]</scope>
    <source>
        <strain evidence="7 8">DSM 52655</strain>
    </source>
</reference>
<evidence type="ECO:0000259" key="6">
    <source>
        <dbReference type="PROSITE" id="PS50977"/>
    </source>
</evidence>
<dbReference type="GO" id="GO:0000976">
    <property type="term" value="F:transcription cis-regulatory region binding"/>
    <property type="evidence" value="ECO:0007669"/>
    <property type="project" value="TreeGrafter"/>
</dbReference>
<dbReference type="InterPro" id="IPR036271">
    <property type="entry name" value="Tet_transcr_reg_TetR-rel_C_sf"/>
</dbReference>
<dbReference type="PANTHER" id="PTHR30055:SF234">
    <property type="entry name" value="HTH-TYPE TRANSCRIPTIONAL REGULATOR BETI"/>
    <property type="match status" value="1"/>
</dbReference>
<dbReference type="KEGG" id="cfus:CYFUS_004918"/>
<accession>A0A250J6D7</accession>
<organism evidence="7 8">
    <name type="scientific">Cystobacter fuscus</name>
    <dbReference type="NCBI Taxonomy" id="43"/>
    <lineage>
        <taxon>Bacteria</taxon>
        <taxon>Pseudomonadati</taxon>
        <taxon>Myxococcota</taxon>
        <taxon>Myxococcia</taxon>
        <taxon>Myxococcales</taxon>
        <taxon>Cystobacterineae</taxon>
        <taxon>Archangiaceae</taxon>
        <taxon>Cystobacter</taxon>
    </lineage>
</organism>
<dbReference type="Gene3D" id="1.10.10.60">
    <property type="entry name" value="Homeodomain-like"/>
    <property type="match status" value="1"/>
</dbReference>
<feature type="DNA-binding region" description="H-T-H motif" evidence="4">
    <location>
        <begin position="50"/>
        <end position="69"/>
    </location>
</feature>
<dbReference type="Pfam" id="PF00440">
    <property type="entry name" value="TetR_N"/>
    <property type="match status" value="1"/>
</dbReference>
<name>A0A250J6D7_9BACT</name>
<dbReference type="Pfam" id="PF09209">
    <property type="entry name" value="CecR_C"/>
    <property type="match status" value="1"/>
</dbReference>
<feature type="domain" description="HTH tetR-type" evidence="6">
    <location>
        <begin position="27"/>
        <end position="87"/>
    </location>
</feature>
<dbReference type="SUPFAM" id="SSF46689">
    <property type="entry name" value="Homeodomain-like"/>
    <property type="match status" value="1"/>
</dbReference>
<evidence type="ECO:0000313" key="7">
    <source>
        <dbReference type="EMBL" id="ATB39474.1"/>
    </source>
</evidence>
<dbReference type="InterPro" id="IPR009057">
    <property type="entry name" value="Homeodomain-like_sf"/>
</dbReference>
<dbReference type="PROSITE" id="PS50977">
    <property type="entry name" value="HTH_TETR_2"/>
    <property type="match status" value="1"/>
</dbReference>
<evidence type="ECO:0000256" key="3">
    <source>
        <dbReference type="ARBA" id="ARBA00023163"/>
    </source>
</evidence>
<dbReference type="AlphaFoldDB" id="A0A250J6D7"/>
<dbReference type="InterPro" id="IPR050109">
    <property type="entry name" value="HTH-type_TetR-like_transc_reg"/>
</dbReference>
<dbReference type="Gene3D" id="1.10.357.10">
    <property type="entry name" value="Tetracycline Repressor, domain 2"/>
    <property type="match status" value="1"/>
</dbReference>
<proteinExistence type="predicted"/>
<evidence type="ECO:0000256" key="5">
    <source>
        <dbReference type="SAM" id="MobiDB-lite"/>
    </source>
</evidence>
<dbReference type="EMBL" id="CP022098">
    <property type="protein sequence ID" value="ATB39474.1"/>
    <property type="molecule type" value="Genomic_DNA"/>
</dbReference>
<evidence type="ECO:0000256" key="2">
    <source>
        <dbReference type="ARBA" id="ARBA00023125"/>
    </source>
</evidence>
<dbReference type="SUPFAM" id="SSF48498">
    <property type="entry name" value="Tetracyclin repressor-like, C-terminal domain"/>
    <property type="match status" value="1"/>
</dbReference>
<evidence type="ECO:0000256" key="1">
    <source>
        <dbReference type="ARBA" id="ARBA00023015"/>
    </source>
</evidence>
<keyword evidence="3" id="KW-0804">Transcription</keyword>
<keyword evidence="2 4" id="KW-0238">DNA-binding</keyword>
<keyword evidence="1" id="KW-0805">Transcription regulation</keyword>
<dbReference type="Proteomes" id="UP000217257">
    <property type="component" value="Chromosome"/>
</dbReference>
<protein>
    <submittedName>
        <fullName evidence="7">TetR family transcriptional regulator</fullName>
    </submittedName>
</protein>
<dbReference type="InterPro" id="IPR001647">
    <property type="entry name" value="HTH_TetR"/>
</dbReference>
<feature type="region of interest" description="Disordered" evidence="5">
    <location>
        <begin position="1"/>
        <end position="27"/>
    </location>
</feature>
<dbReference type="RefSeq" id="WP_198316757.1">
    <property type="nucleotide sequence ID" value="NZ_CP022098.1"/>
</dbReference>
<dbReference type="PRINTS" id="PR00455">
    <property type="entry name" value="HTHTETR"/>
</dbReference>
<dbReference type="InterPro" id="IPR015292">
    <property type="entry name" value="Tscrpt_reg_YbiH_C"/>
</dbReference>
<dbReference type="GO" id="GO:0003700">
    <property type="term" value="F:DNA-binding transcription factor activity"/>
    <property type="evidence" value="ECO:0007669"/>
    <property type="project" value="TreeGrafter"/>
</dbReference>
<evidence type="ECO:0000256" key="4">
    <source>
        <dbReference type="PROSITE-ProRule" id="PRU00335"/>
    </source>
</evidence>
<evidence type="ECO:0000313" key="8">
    <source>
        <dbReference type="Proteomes" id="UP000217257"/>
    </source>
</evidence>
<dbReference type="PANTHER" id="PTHR30055">
    <property type="entry name" value="HTH-TYPE TRANSCRIPTIONAL REGULATOR RUTR"/>
    <property type="match status" value="1"/>
</dbReference>
<sequence length="249" mass="27616">MSTRRAGGTEGSRPRRRPREGGYARGEETRERIIQAAFEVFSEEGYLGASTRLIAARAGVNPPALQYYFDSKEGLHEACGRWVIDRVMGGFAPVLEAARAARASGRREAMLEALQDLVELIADLTMPRTDEEGWRRFLGRCQTHSSGHPAFELIEREFTVPIKSMVISLVTQVLGLEEGDERARIRALLILGQLWVVHDGADRTLGDLGWPDFAGDRAARVKEILRDHVARLLASPLPATSASPSRSRR</sequence>
<gene>
    <name evidence="7" type="ORF">CYFUS_004918</name>
</gene>